<keyword evidence="12" id="KW-1185">Reference proteome</keyword>
<keyword evidence="7" id="KW-0067">ATP-binding</keyword>
<dbReference type="GO" id="GO:0016779">
    <property type="term" value="F:nucleotidyltransferase activity"/>
    <property type="evidence" value="ECO:0007669"/>
    <property type="project" value="UniProtKB-KW"/>
</dbReference>
<dbReference type="InterPro" id="IPR002934">
    <property type="entry name" value="Polymerase_NTP_transf_dom"/>
</dbReference>
<evidence type="ECO:0000256" key="3">
    <source>
        <dbReference type="ARBA" id="ARBA00022679"/>
    </source>
</evidence>
<keyword evidence="6" id="KW-0547">Nucleotide-binding</keyword>
<dbReference type="Pfam" id="PF01909">
    <property type="entry name" value="NTP_transf_2"/>
    <property type="match status" value="1"/>
</dbReference>
<comment type="similarity">
    <text evidence="9">Belongs to the MntA antitoxin family.</text>
</comment>
<dbReference type="EMBL" id="CADIKK010000041">
    <property type="protein sequence ID" value="CAB3805401.1"/>
    <property type="molecule type" value="Genomic_DNA"/>
</dbReference>
<evidence type="ECO:0000256" key="7">
    <source>
        <dbReference type="ARBA" id="ARBA00022840"/>
    </source>
</evidence>
<keyword evidence="2" id="KW-1277">Toxin-antitoxin system</keyword>
<keyword evidence="4" id="KW-0548">Nucleotidyltransferase</keyword>
<gene>
    <name evidence="11" type="ORF">LMG28614_06200</name>
</gene>
<reference evidence="11 12" key="1">
    <citation type="submission" date="2020-04" db="EMBL/GenBank/DDBJ databases">
        <authorList>
            <person name="De Canck E."/>
        </authorList>
    </citation>
    <scope>NUCLEOTIDE SEQUENCE [LARGE SCALE GENOMIC DNA]</scope>
    <source>
        <strain evidence="11 12">LMG 28614</strain>
    </source>
</reference>
<dbReference type="GO" id="GO:0046872">
    <property type="term" value="F:metal ion binding"/>
    <property type="evidence" value="ECO:0007669"/>
    <property type="project" value="UniProtKB-KW"/>
</dbReference>
<organism evidence="11 12">
    <name type="scientific">Paraburkholderia ultramafica</name>
    <dbReference type="NCBI Taxonomy" id="1544867"/>
    <lineage>
        <taxon>Bacteria</taxon>
        <taxon>Pseudomonadati</taxon>
        <taxon>Pseudomonadota</taxon>
        <taxon>Betaproteobacteria</taxon>
        <taxon>Burkholderiales</taxon>
        <taxon>Burkholderiaceae</taxon>
        <taxon>Paraburkholderia</taxon>
    </lineage>
</organism>
<sequence length="110" mass="11924">MRPSEALARHRVEVLRILDAAGVQSVRVFGSVARGEDTEESDLDLWIDAPPGFTLLDLGRLIADLKELLGVPVDIGTGFRTQRIADDVARDAKPLRVWLASMADGEGNAT</sequence>
<protein>
    <recommendedName>
        <fullName evidence="10">Polymerase nucleotidyl transferase domain-containing protein</fullName>
    </recommendedName>
</protein>
<name>A0A6S7BM00_9BURK</name>
<evidence type="ECO:0000313" key="11">
    <source>
        <dbReference type="EMBL" id="CAB3805401.1"/>
    </source>
</evidence>
<evidence type="ECO:0000256" key="2">
    <source>
        <dbReference type="ARBA" id="ARBA00022649"/>
    </source>
</evidence>
<dbReference type="AlphaFoldDB" id="A0A6S7BM00"/>
<dbReference type="PANTHER" id="PTHR33571:SF12">
    <property type="entry name" value="BSL3053 PROTEIN"/>
    <property type="match status" value="1"/>
</dbReference>
<dbReference type="InterPro" id="IPR043519">
    <property type="entry name" value="NT_sf"/>
</dbReference>
<dbReference type="SUPFAM" id="SSF81301">
    <property type="entry name" value="Nucleotidyltransferase"/>
    <property type="match status" value="1"/>
</dbReference>
<dbReference type="Proteomes" id="UP000494365">
    <property type="component" value="Unassembled WGS sequence"/>
</dbReference>
<accession>A0A6S7BM00</accession>
<evidence type="ECO:0000256" key="9">
    <source>
        <dbReference type="ARBA" id="ARBA00038276"/>
    </source>
</evidence>
<comment type="cofactor">
    <cofactor evidence="1">
        <name>Mg(2+)</name>
        <dbReference type="ChEBI" id="CHEBI:18420"/>
    </cofactor>
</comment>
<evidence type="ECO:0000256" key="8">
    <source>
        <dbReference type="ARBA" id="ARBA00022842"/>
    </source>
</evidence>
<dbReference type="GO" id="GO:0005524">
    <property type="term" value="F:ATP binding"/>
    <property type="evidence" value="ECO:0007669"/>
    <property type="project" value="UniProtKB-KW"/>
</dbReference>
<keyword evidence="3" id="KW-0808">Transferase</keyword>
<keyword evidence="5" id="KW-0479">Metal-binding</keyword>
<feature type="domain" description="Polymerase nucleotidyl transferase" evidence="10">
    <location>
        <begin position="16"/>
        <end position="77"/>
    </location>
</feature>
<dbReference type="CDD" id="cd05403">
    <property type="entry name" value="NT_KNTase_like"/>
    <property type="match status" value="1"/>
</dbReference>
<dbReference type="Gene3D" id="3.30.460.10">
    <property type="entry name" value="Beta Polymerase, domain 2"/>
    <property type="match status" value="1"/>
</dbReference>
<keyword evidence="8" id="KW-0460">Magnesium</keyword>
<evidence type="ECO:0000256" key="1">
    <source>
        <dbReference type="ARBA" id="ARBA00001946"/>
    </source>
</evidence>
<evidence type="ECO:0000256" key="6">
    <source>
        <dbReference type="ARBA" id="ARBA00022741"/>
    </source>
</evidence>
<evidence type="ECO:0000256" key="4">
    <source>
        <dbReference type="ARBA" id="ARBA00022695"/>
    </source>
</evidence>
<evidence type="ECO:0000256" key="5">
    <source>
        <dbReference type="ARBA" id="ARBA00022723"/>
    </source>
</evidence>
<evidence type="ECO:0000259" key="10">
    <source>
        <dbReference type="Pfam" id="PF01909"/>
    </source>
</evidence>
<proteinExistence type="inferred from homology"/>
<evidence type="ECO:0000313" key="12">
    <source>
        <dbReference type="Proteomes" id="UP000494365"/>
    </source>
</evidence>
<dbReference type="InterPro" id="IPR052038">
    <property type="entry name" value="Type-VII_TA_antitoxin"/>
</dbReference>
<dbReference type="PANTHER" id="PTHR33571">
    <property type="entry name" value="SSL8005 PROTEIN"/>
    <property type="match status" value="1"/>
</dbReference>